<evidence type="ECO:0000256" key="3">
    <source>
        <dbReference type="HAMAP-Rule" id="MF_00789"/>
    </source>
</evidence>
<proteinExistence type="inferred from homology"/>
<feature type="chain" id="PRO_5009354578" description="UPF0319 protein A1QO_08430" evidence="3">
    <location>
        <begin position="22"/>
        <end position="253"/>
    </location>
</feature>
<dbReference type="Proteomes" id="UP000094741">
    <property type="component" value="Unassembled WGS sequence"/>
</dbReference>
<keyword evidence="2 3" id="KW-0732">Signal</keyword>
<evidence type="ECO:0000313" key="5">
    <source>
        <dbReference type="Proteomes" id="UP000094741"/>
    </source>
</evidence>
<dbReference type="OrthoDB" id="6214057at2"/>
<dbReference type="InterPro" id="IPR018635">
    <property type="entry name" value="UPF0319"/>
</dbReference>
<dbReference type="STRING" id="1187848.A1QO_08430"/>
<dbReference type="Pfam" id="PF09829">
    <property type="entry name" value="DUF2057"/>
    <property type="match status" value="1"/>
</dbReference>
<dbReference type="EMBL" id="AJYQ02000093">
    <property type="protein sequence ID" value="OEE34221.1"/>
    <property type="molecule type" value="Genomic_DNA"/>
</dbReference>
<dbReference type="HAMAP" id="MF_00789">
    <property type="entry name" value="UPF0319"/>
    <property type="match status" value="1"/>
</dbReference>
<feature type="signal peptide" evidence="3">
    <location>
        <begin position="1"/>
        <end position="21"/>
    </location>
</feature>
<dbReference type="AlphaFoldDB" id="A0A1E5BEU7"/>
<protein>
    <recommendedName>
        <fullName evidence="3">UPF0319 protein A1QO_08430</fullName>
    </recommendedName>
</protein>
<comment type="similarity">
    <text evidence="1 3">Belongs to the UPF0319 family.</text>
</comment>
<gene>
    <name evidence="4" type="ORF">A1QO_08430</name>
</gene>
<organism evidence="4 5">
    <name type="scientific">Vibrio genomosp. F10 str. ZF-129</name>
    <dbReference type="NCBI Taxonomy" id="1187848"/>
    <lineage>
        <taxon>Bacteria</taxon>
        <taxon>Pseudomonadati</taxon>
        <taxon>Pseudomonadota</taxon>
        <taxon>Gammaproteobacteria</taxon>
        <taxon>Vibrionales</taxon>
        <taxon>Vibrionaceae</taxon>
        <taxon>Vibrio</taxon>
    </lineage>
</organism>
<evidence type="ECO:0000313" key="4">
    <source>
        <dbReference type="EMBL" id="OEE34221.1"/>
    </source>
</evidence>
<reference evidence="4 5" key="1">
    <citation type="journal article" date="2012" name="Science">
        <title>Ecological populations of bacteria act as socially cohesive units of antibiotic production and resistance.</title>
        <authorList>
            <person name="Cordero O.X."/>
            <person name="Wildschutte H."/>
            <person name="Kirkup B."/>
            <person name="Proehl S."/>
            <person name="Ngo L."/>
            <person name="Hussain F."/>
            <person name="Le Roux F."/>
            <person name="Mincer T."/>
            <person name="Polz M.F."/>
        </authorList>
    </citation>
    <scope>NUCLEOTIDE SEQUENCE [LARGE SCALE GENOMIC DNA]</scope>
    <source>
        <strain evidence="4 5">ZF-129</strain>
    </source>
</reference>
<dbReference type="PANTHER" id="PTHR38108">
    <property type="entry name" value="UPF0319 PROTEIN YCCT"/>
    <property type="match status" value="1"/>
</dbReference>
<dbReference type="RefSeq" id="WP_017034681.1">
    <property type="nucleotide sequence ID" value="NZ_AJYQ02000093.1"/>
</dbReference>
<evidence type="ECO:0000256" key="2">
    <source>
        <dbReference type="ARBA" id="ARBA00022729"/>
    </source>
</evidence>
<dbReference type="PANTHER" id="PTHR38108:SF1">
    <property type="entry name" value="UPF0319 PROTEIN YCCT"/>
    <property type="match status" value="1"/>
</dbReference>
<evidence type="ECO:0000256" key="1">
    <source>
        <dbReference type="ARBA" id="ARBA00008490"/>
    </source>
</evidence>
<comment type="caution">
    <text evidence="4">The sequence shown here is derived from an EMBL/GenBank/DDBJ whole genome shotgun (WGS) entry which is preliminary data.</text>
</comment>
<sequence length="253" mass="28308" precursor="true">MKVMSKVLVVGAMITSFAPMAAVDLSIERNISALVVHGEEVGFSISKKDKFELENGTNQVVIRVSQLVSDFGEKEKFNSQPIVLTFEASDTSLFVSAPSKISRVEQAEEFEKNPRFVVTDKSGKEIKVRQDILPASSGISRDYIKELARYNAKHSIEGVAVVTTATTAVAVESKPKAKASSDQSQPSQMVEYWYEKASNEERTVFSDWAFDNRKTKEVEVIEGSKALEMASYWYSQCDLSERKQILAWLLEQE</sequence>
<dbReference type="eggNOG" id="COG3110">
    <property type="taxonomic scope" value="Bacteria"/>
</dbReference>
<accession>A0A1E5BEU7</accession>
<name>A0A1E5BEU7_9VIBR</name>